<dbReference type="PRINTS" id="PR00502">
    <property type="entry name" value="NUDIXFAMILY"/>
</dbReference>
<dbReference type="InterPro" id="IPR020084">
    <property type="entry name" value="NUDIX_hydrolase_CS"/>
</dbReference>
<organism evidence="5 6">
    <name type="scientific">Dactylococcopsis salina (strain PCC 8305)</name>
    <name type="common">Myxobactron salinum</name>
    <dbReference type="NCBI Taxonomy" id="13035"/>
    <lineage>
        <taxon>Bacteria</taxon>
        <taxon>Bacillati</taxon>
        <taxon>Cyanobacteriota</taxon>
        <taxon>Cyanophyceae</taxon>
        <taxon>Nodosilineales</taxon>
        <taxon>Cymatolegaceae</taxon>
        <taxon>Dactylococcopsis</taxon>
    </lineage>
</organism>
<dbReference type="GO" id="GO:0016787">
    <property type="term" value="F:hydrolase activity"/>
    <property type="evidence" value="ECO:0007669"/>
    <property type="project" value="UniProtKB-KW"/>
</dbReference>
<dbReference type="STRING" id="13035.Dacsa_0066"/>
<keyword evidence="2 3" id="KW-0378">Hydrolase</keyword>
<dbReference type="Proteomes" id="UP000010482">
    <property type="component" value="Chromosome"/>
</dbReference>
<dbReference type="InterPro" id="IPR020476">
    <property type="entry name" value="Nudix_hydrolase"/>
</dbReference>
<evidence type="ECO:0000256" key="3">
    <source>
        <dbReference type="RuleBase" id="RU003476"/>
    </source>
</evidence>
<evidence type="ECO:0000313" key="6">
    <source>
        <dbReference type="Proteomes" id="UP000010482"/>
    </source>
</evidence>
<dbReference type="HOGENOM" id="CLU_037162_20_3_3"/>
<dbReference type="OrthoDB" id="9787476at2"/>
<dbReference type="KEGG" id="dsl:Dacsa_0066"/>
<dbReference type="InterPro" id="IPR015797">
    <property type="entry name" value="NUDIX_hydrolase-like_dom_sf"/>
</dbReference>
<feature type="domain" description="Nudix hydrolase" evidence="4">
    <location>
        <begin position="5"/>
        <end position="133"/>
    </location>
</feature>
<evidence type="ECO:0000256" key="1">
    <source>
        <dbReference type="ARBA" id="ARBA00005582"/>
    </source>
</evidence>
<accession>K9YPM2</accession>
<dbReference type="eggNOG" id="COG1051">
    <property type="taxonomic scope" value="Bacteria"/>
</dbReference>
<comment type="similarity">
    <text evidence="1 3">Belongs to the Nudix hydrolase family.</text>
</comment>
<dbReference type="Pfam" id="PF00293">
    <property type="entry name" value="NUDIX"/>
    <property type="match status" value="1"/>
</dbReference>
<evidence type="ECO:0000313" key="5">
    <source>
        <dbReference type="EMBL" id="AFZ48886.1"/>
    </source>
</evidence>
<dbReference type="PATRIC" id="fig|13035.3.peg.72"/>
<reference evidence="5" key="1">
    <citation type="submission" date="2012-04" db="EMBL/GenBank/DDBJ databases">
        <title>Finished genome of Dactylococcopsis salina PCC 8305.</title>
        <authorList>
            <consortium name="US DOE Joint Genome Institute"/>
            <person name="Gugger M."/>
            <person name="Coursin T."/>
            <person name="Rippka R."/>
            <person name="Tandeau De Marsac N."/>
            <person name="Huntemann M."/>
            <person name="Wei C.-L."/>
            <person name="Han J."/>
            <person name="Detter J.C."/>
            <person name="Han C."/>
            <person name="Tapia R."/>
            <person name="Daligault H."/>
            <person name="Chen A."/>
            <person name="Krypides N."/>
            <person name="Mavromatis K."/>
            <person name="Markowitz V."/>
            <person name="Szeto E."/>
            <person name="Ivanova N."/>
            <person name="Ovchinnikova G."/>
            <person name="Pagani I."/>
            <person name="Pati A."/>
            <person name="Goodwin L."/>
            <person name="Peters L."/>
            <person name="Pitluck S."/>
            <person name="Woyke T."/>
            <person name="Kerfeld C."/>
        </authorList>
    </citation>
    <scope>NUCLEOTIDE SEQUENCE [LARGE SCALE GENOMIC DNA]</scope>
    <source>
        <strain evidence="5">PCC 8305</strain>
    </source>
</reference>
<dbReference type="PANTHER" id="PTHR43736">
    <property type="entry name" value="ADP-RIBOSE PYROPHOSPHATASE"/>
    <property type="match status" value="1"/>
</dbReference>
<evidence type="ECO:0000259" key="4">
    <source>
        <dbReference type="PROSITE" id="PS51462"/>
    </source>
</evidence>
<evidence type="ECO:0000256" key="2">
    <source>
        <dbReference type="ARBA" id="ARBA00022801"/>
    </source>
</evidence>
<dbReference type="PANTHER" id="PTHR43736:SF1">
    <property type="entry name" value="DIHYDRONEOPTERIN TRIPHOSPHATE DIPHOSPHATASE"/>
    <property type="match status" value="1"/>
</dbReference>
<proteinExistence type="inferred from homology"/>
<keyword evidence="6" id="KW-1185">Reference proteome</keyword>
<dbReference type="SUPFAM" id="SSF55811">
    <property type="entry name" value="Nudix"/>
    <property type="match status" value="1"/>
</dbReference>
<dbReference type="RefSeq" id="WP_015227899.1">
    <property type="nucleotide sequence ID" value="NC_019780.1"/>
</dbReference>
<name>K9YPM2_DACS8</name>
<protein>
    <submittedName>
        <fullName evidence="5">ADP-ribose pyrophosphatase</fullName>
    </submittedName>
</protein>
<gene>
    <name evidence="5" type="ORF">Dacsa_0066</name>
</gene>
<dbReference type="PROSITE" id="PS51462">
    <property type="entry name" value="NUDIX"/>
    <property type="match status" value="1"/>
</dbReference>
<dbReference type="AlphaFoldDB" id="K9YPM2"/>
<dbReference type="EMBL" id="CP003944">
    <property type="protein sequence ID" value="AFZ48886.1"/>
    <property type="molecule type" value="Genomic_DNA"/>
</dbReference>
<dbReference type="InterPro" id="IPR000086">
    <property type="entry name" value="NUDIX_hydrolase_dom"/>
</dbReference>
<dbReference type="Gene3D" id="3.90.79.10">
    <property type="entry name" value="Nucleoside Triphosphate Pyrophosphohydrolase"/>
    <property type="match status" value="1"/>
</dbReference>
<sequence length="148" mass="17178">MSYRNPIPTVDIIIELRDRPQRPIVLIERKNPPYGWAIPGGFVDYGESVETAAKREALEETRLEVELIEQFQVYSDPQRDDRKHTISIVFIATAVGTPQAADDAKNLNRFSLWEIPENLCFDHHQILTDYRYYRDYGFRPNFTGCSIG</sequence>
<dbReference type="PROSITE" id="PS00893">
    <property type="entry name" value="NUDIX_BOX"/>
    <property type="match status" value="1"/>
</dbReference>
<dbReference type="CDD" id="cd18873">
    <property type="entry name" value="NUDIX_NadM_like"/>
    <property type="match status" value="1"/>
</dbReference>